<dbReference type="EnsemblPlants" id="AUR62003537-RA">
    <property type="protein sequence ID" value="AUR62003537-RA:cds"/>
    <property type="gene ID" value="AUR62003537"/>
</dbReference>
<proteinExistence type="predicted"/>
<feature type="region of interest" description="Disordered" evidence="1">
    <location>
        <begin position="149"/>
        <end position="173"/>
    </location>
</feature>
<reference evidence="3" key="1">
    <citation type="journal article" date="2017" name="Nature">
        <title>The genome of Chenopodium quinoa.</title>
        <authorList>
            <person name="Jarvis D.E."/>
            <person name="Ho Y.S."/>
            <person name="Lightfoot D.J."/>
            <person name="Schmoeckel S.M."/>
            <person name="Li B."/>
            <person name="Borm T.J.A."/>
            <person name="Ohyanagi H."/>
            <person name="Mineta K."/>
            <person name="Michell C.T."/>
            <person name="Saber N."/>
            <person name="Kharbatia N.M."/>
            <person name="Rupper R.R."/>
            <person name="Sharp A.R."/>
            <person name="Dally N."/>
            <person name="Boughton B.A."/>
            <person name="Woo Y.H."/>
            <person name="Gao G."/>
            <person name="Schijlen E.G.W.M."/>
            <person name="Guo X."/>
            <person name="Momin A.A."/>
            <person name="Negrao S."/>
            <person name="Al-Babili S."/>
            <person name="Gehring C."/>
            <person name="Roessner U."/>
            <person name="Jung C."/>
            <person name="Murphy K."/>
            <person name="Arold S.T."/>
            <person name="Gojobori T."/>
            <person name="van der Linden C.G."/>
            <person name="van Loo E.N."/>
            <person name="Jellen E.N."/>
            <person name="Maughan P.J."/>
            <person name="Tester M."/>
        </authorList>
    </citation>
    <scope>NUCLEOTIDE SEQUENCE [LARGE SCALE GENOMIC DNA]</scope>
    <source>
        <strain evidence="3">cv. PI 614886</strain>
    </source>
</reference>
<feature type="domain" description="VQ" evidence="2">
    <location>
        <begin position="83"/>
        <end position="107"/>
    </location>
</feature>
<evidence type="ECO:0000256" key="1">
    <source>
        <dbReference type="SAM" id="MobiDB-lite"/>
    </source>
</evidence>
<dbReference type="AlphaFoldDB" id="A0A803KWX9"/>
<dbReference type="Pfam" id="PF05678">
    <property type="entry name" value="VQ"/>
    <property type="match status" value="1"/>
</dbReference>
<accession>A0A803KWX9</accession>
<feature type="region of interest" description="Disordered" evidence="1">
    <location>
        <begin position="44"/>
        <end position="87"/>
    </location>
</feature>
<feature type="compositionally biased region" description="Low complexity" evidence="1">
    <location>
        <begin position="49"/>
        <end position="60"/>
    </location>
</feature>
<keyword evidence="4" id="KW-1185">Reference proteome</keyword>
<feature type="compositionally biased region" description="Polar residues" evidence="1">
    <location>
        <begin position="1"/>
        <end position="14"/>
    </location>
</feature>
<dbReference type="InterPro" id="IPR008889">
    <property type="entry name" value="VQ"/>
</dbReference>
<feature type="compositionally biased region" description="Basic residues" evidence="1">
    <location>
        <begin position="71"/>
        <end position="81"/>
    </location>
</feature>
<organism evidence="3 4">
    <name type="scientific">Chenopodium quinoa</name>
    <name type="common">Quinoa</name>
    <dbReference type="NCBI Taxonomy" id="63459"/>
    <lineage>
        <taxon>Eukaryota</taxon>
        <taxon>Viridiplantae</taxon>
        <taxon>Streptophyta</taxon>
        <taxon>Embryophyta</taxon>
        <taxon>Tracheophyta</taxon>
        <taxon>Spermatophyta</taxon>
        <taxon>Magnoliopsida</taxon>
        <taxon>eudicotyledons</taxon>
        <taxon>Gunneridae</taxon>
        <taxon>Pentapetalae</taxon>
        <taxon>Caryophyllales</taxon>
        <taxon>Chenopodiaceae</taxon>
        <taxon>Chenopodioideae</taxon>
        <taxon>Atripliceae</taxon>
        <taxon>Chenopodium</taxon>
    </lineage>
</organism>
<name>A0A803KWX9_CHEQI</name>
<feature type="region of interest" description="Disordered" evidence="1">
    <location>
        <begin position="1"/>
        <end position="23"/>
    </location>
</feature>
<dbReference type="Gramene" id="AUR62003537-RA">
    <property type="protein sequence ID" value="AUR62003537-RA:cds"/>
    <property type="gene ID" value="AUR62003537"/>
</dbReference>
<sequence length="173" mass="18141">MTSTSDWLHFHQSNPSAATQTPYATTTTSADLFFPGRVSDATVVSTNMSPTTSPAPSGPAQLGPTQNRVSKPARKRTRASRRTPTTLLNTDTSNFRAMVQQFTGGPSSNFDISGPGPQMLGNGMGRGMGENYTTHDHGSNINMNMGLTGTGTGTGTGGGSSSSENRSMDSFHF</sequence>
<reference evidence="3" key="2">
    <citation type="submission" date="2021-03" db="UniProtKB">
        <authorList>
            <consortium name="EnsemblPlants"/>
        </authorList>
    </citation>
    <scope>IDENTIFICATION</scope>
</reference>
<evidence type="ECO:0000259" key="2">
    <source>
        <dbReference type="Pfam" id="PF05678"/>
    </source>
</evidence>
<dbReference type="PANTHER" id="PTHR33179">
    <property type="entry name" value="VQ MOTIF-CONTAINING PROTEIN"/>
    <property type="match status" value="1"/>
</dbReference>
<evidence type="ECO:0000313" key="3">
    <source>
        <dbReference type="EnsemblPlants" id="AUR62003537-RA:cds"/>
    </source>
</evidence>
<dbReference type="PANTHER" id="PTHR33179:SF29">
    <property type="entry name" value="OS06G0666400 PROTEIN"/>
    <property type="match status" value="1"/>
</dbReference>
<protein>
    <recommendedName>
        <fullName evidence="2">VQ domain-containing protein</fullName>
    </recommendedName>
</protein>
<evidence type="ECO:0000313" key="4">
    <source>
        <dbReference type="Proteomes" id="UP000596660"/>
    </source>
</evidence>
<dbReference type="InterPro" id="IPR039609">
    <property type="entry name" value="VQ_15/22"/>
</dbReference>
<feature type="compositionally biased region" description="Gly residues" evidence="1">
    <location>
        <begin position="149"/>
        <end position="160"/>
    </location>
</feature>
<dbReference type="Proteomes" id="UP000596660">
    <property type="component" value="Unplaced"/>
</dbReference>